<keyword evidence="2" id="KW-0328">Glycosyltransferase</keyword>
<dbReference type="GO" id="GO:0046872">
    <property type="term" value="F:metal ion binding"/>
    <property type="evidence" value="ECO:0007669"/>
    <property type="project" value="UniProtKB-KW"/>
</dbReference>
<evidence type="ECO:0000256" key="3">
    <source>
        <dbReference type="ARBA" id="ARBA00022679"/>
    </source>
</evidence>
<dbReference type="InterPro" id="IPR029044">
    <property type="entry name" value="Nucleotide-diphossugar_trans"/>
</dbReference>
<dbReference type="OrthoDB" id="411524at2759"/>
<dbReference type="PANTHER" id="PTHR13778:SF47">
    <property type="entry name" value="LIPOPOLYSACCHARIDE 1,3-GALACTOSYLTRANSFERASE"/>
    <property type="match status" value="1"/>
</dbReference>
<dbReference type="SUPFAM" id="SSF53448">
    <property type="entry name" value="Nucleotide-diphospho-sugar transferases"/>
    <property type="match status" value="1"/>
</dbReference>
<dbReference type="EnsemblMetazoa" id="XM_038223254.1">
    <property type="protein sequence ID" value="XP_038079182.1"/>
    <property type="gene ID" value="LOC119746359"/>
</dbReference>
<keyword evidence="4" id="KW-0479">Metal-binding</keyword>
<proteinExistence type="inferred from homology"/>
<evidence type="ECO:0000256" key="1">
    <source>
        <dbReference type="ARBA" id="ARBA00006351"/>
    </source>
</evidence>
<evidence type="ECO:0008006" key="9">
    <source>
        <dbReference type="Google" id="ProtNLM"/>
    </source>
</evidence>
<dbReference type="GO" id="GO:0016757">
    <property type="term" value="F:glycosyltransferase activity"/>
    <property type="evidence" value="ECO:0007669"/>
    <property type="project" value="UniProtKB-KW"/>
</dbReference>
<keyword evidence="3" id="KW-0808">Transferase</keyword>
<keyword evidence="8" id="KW-1185">Reference proteome</keyword>
<dbReference type="InterPro" id="IPR002495">
    <property type="entry name" value="Glyco_trans_8"/>
</dbReference>
<dbReference type="RefSeq" id="XP_038079182.1">
    <property type="nucleotide sequence ID" value="XM_038223254.1"/>
</dbReference>
<feature type="region of interest" description="Disordered" evidence="5">
    <location>
        <begin position="54"/>
        <end position="80"/>
    </location>
</feature>
<dbReference type="AlphaFoldDB" id="A0A914BTX6"/>
<keyword evidence="6" id="KW-0812">Transmembrane</keyword>
<dbReference type="Proteomes" id="UP000887568">
    <property type="component" value="Unplaced"/>
</dbReference>
<dbReference type="GeneID" id="119746359"/>
<reference evidence="7" key="1">
    <citation type="submission" date="2022-11" db="UniProtKB">
        <authorList>
            <consortium name="EnsemblMetazoa"/>
        </authorList>
    </citation>
    <scope>IDENTIFICATION</scope>
</reference>
<protein>
    <recommendedName>
        <fullName evidence="9">Glycosyltransferase 8 domain-containing protein 1</fullName>
    </recommendedName>
</protein>
<dbReference type="PANTHER" id="PTHR13778">
    <property type="entry name" value="GLYCOSYLTRANSFERASE 8 DOMAIN-CONTAINING PROTEIN"/>
    <property type="match status" value="1"/>
</dbReference>
<comment type="similarity">
    <text evidence="1">Belongs to the glycosyltransferase 8 family.</text>
</comment>
<keyword evidence="6" id="KW-0472">Membrane</keyword>
<dbReference type="Gene3D" id="3.90.550.10">
    <property type="entry name" value="Spore Coat Polysaccharide Biosynthesis Protein SpsA, Chain A"/>
    <property type="match status" value="1"/>
</dbReference>
<name>A0A914BTX6_PATMI</name>
<dbReference type="OMA" id="YKQHSNI"/>
<dbReference type="Pfam" id="PF01501">
    <property type="entry name" value="Glyco_transf_8"/>
    <property type="match status" value="1"/>
</dbReference>
<evidence type="ECO:0000256" key="5">
    <source>
        <dbReference type="SAM" id="MobiDB-lite"/>
    </source>
</evidence>
<organism evidence="7 8">
    <name type="scientific">Patiria miniata</name>
    <name type="common">Bat star</name>
    <name type="synonym">Asterina miniata</name>
    <dbReference type="NCBI Taxonomy" id="46514"/>
    <lineage>
        <taxon>Eukaryota</taxon>
        <taxon>Metazoa</taxon>
        <taxon>Echinodermata</taxon>
        <taxon>Eleutherozoa</taxon>
        <taxon>Asterozoa</taxon>
        <taxon>Asteroidea</taxon>
        <taxon>Valvatacea</taxon>
        <taxon>Valvatida</taxon>
        <taxon>Asterinidae</taxon>
        <taxon>Patiria</taxon>
    </lineage>
</organism>
<evidence type="ECO:0000256" key="6">
    <source>
        <dbReference type="SAM" id="Phobius"/>
    </source>
</evidence>
<evidence type="ECO:0000313" key="8">
    <source>
        <dbReference type="Proteomes" id="UP000887568"/>
    </source>
</evidence>
<evidence type="ECO:0000256" key="2">
    <source>
        <dbReference type="ARBA" id="ARBA00022676"/>
    </source>
</evidence>
<accession>A0A914BTX6</accession>
<sequence>MRRFNSVMARIYPTTVVALMIIAVVVYMLVFYLPLPSNQGDDRKPKDVLAAKPDGPLLLAPAHPKRNTSKGSKSGLRKAPQLHKLSHKGKDVVNVVVCSDEKTLGGLIATVNSIWLNTKSHVKFYIMVDKESLLHLRSWLAIPALRDIDYTMVAFNESWVKGRTQAKDVRRESVSPMTFARFYFTKTFPALTGRVIFIDSDTIVQGDIAELNNTKMEPGVALALSDDCSSSSSRASLRQNVYSNYLNFLNENIKKLGLNPMACSFNAGVFVANVTLWKEQKITERLDYWLSINAKEDIWSTQRGGGNAAPPMMIVLYKQHTDIPPEWHVRHLGVTSGTRYSENFVKSAKLLHWNGHFKPWGRTSQHTLVWEKYFLPDPMGKFRLVRKYKVD</sequence>
<keyword evidence="6" id="KW-1133">Transmembrane helix</keyword>
<evidence type="ECO:0000256" key="4">
    <source>
        <dbReference type="ARBA" id="ARBA00022723"/>
    </source>
</evidence>
<evidence type="ECO:0000313" key="7">
    <source>
        <dbReference type="EnsemblMetazoa" id="XP_038079182.1"/>
    </source>
</evidence>
<dbReference type="InterPro" id="IPR050748">
    <property type="entry name" value="Glycosyltrans_8_dom-fam"/>
</dbReference>
<feature type="transmembrane region" description="Helical" evidence="6">
    <location>
        <begin position="12"/>
        <end position="35"/>
    </location>
</feature>
<dbReference type="GO" id="GO:0005794">
    <property type="term" value="C:Golgi apparatus"/>
    <property type="evidence" value="ECO:0007669"/>
    <property type="project" value="TreeGrafter"/>
</dbReference>